<evidence type="ECO:0000313" key="2">
    <source>
        <dbReference type="EMBL" id="MBP1926504.1"/>
    </source>
</evidence>
<name>A0ABS4GFP4_9FIRM</name>
<keyword evidence="3" id="KW-1185">Reference proteome</keyword>
<dbReference type="Pfam" id="PF16962">
    <property type="entry name" value="ABC_export"/>
    <property type="match status" value="1"/>
</dbReference>
<keyword evidence="1" id="KW-0812">Transmembrane</keyword>
<accession>A0ABS4GFP4</accession>
<feature type="transmembrane region" description="Helical" evidence="1">
    <location>
        <begin position="428"/>
        <end position="449"/>
    </location>
</feature>
<feature type="transmembrane region" description="Helical" evidence="1">
    <location>
        <begin position="135"/>
        <end position="165"/>
    </location>
</feature>
<evidence type="ECO:0000313" key="3">
    <source>
        <dbReference type="Proteomes" id="UP001519342"/>
    </source>
</evidence>
<feature type="transmembrane region" description="Helical" evidence="1">
    <location>
        <begin position="60"/>
        <end position="80"/>
    </location>
</feature>
<dbReference type="EMBL" id="JAGGKS010000007">
    <property type="protein sequence ID" value="MBP1926504.1"/>
    <property type="molecule type" value="Genomic_DNA"/>
</dbReference>
<feature type="transmembrane region" description="Helical" evidence="1">
    <location>
        <begin position="26"/>
        <end position="45"/>
    </location>
</feature>
<feature type="transmembrane region" description="Helical" evidence="1">
    <location>
        <begin position="105"/>
        <end position="129"/>
    </location>
</feature>
<dbReference type="RefSeq" id="WP_209512242.1">
    <property type="nucleotide sequence ID" value="NZ_JAGGKS010000007.1"/>
</dbReference>
<feature type="transmembrane region" description="Helical" evidence="1">
    <location>
        <begin position="461"/>
        <end position="489"/>
    </location>
</feature>
<protein>
    <recommendedName>
        <fullName evidence="4">ABC exporter</fullName>
    </recommendedName>
</protein>
<feature type="transmembrane region" description="Helical" evidence="1">
    <location>
        <begin position="177"/>
        <end position="194"/>
    </location>
</feature>
<comment type="caution">
    <text evidence="2">The sequence shown here is derived from an EMBL/GenBank/DDBJ whole genome shotgun (WGS) entry which is preliminary data.</text>
</comment>
<evidence type="ECO:0008006" key="4">
    <source>
        <dbReference type="Google" id="ProtNLM"/>
    </source>
</evidence>
<keyword evidence="1" id="KW-1133">Transmembrane helix</keyword>
<keyword evidence="1" id="KW-0472">Membrane</keyword>
<feature type="transmembrane region" description="Helical" evidence="1">
    <location>
        <begin position="324"/>
        <end position="344"/>
    </location>
</feature>
<sequence>MKALSYLFFTTIKNSIKELRKNPGKLIAIIFFIAMLALVIFSRSLDSDLPSDNLRNTNELYAIVFALYSYLFIATSLKGLSSGASFYSMADVSLLFSTPISTKRILIYGLIKQMGTSLLVGVFLIYQYAWLNMTYGLSFGGLIVILIGYCIVVFCSQLAAMAIYSFSSNDEKLQAKIKFIIVGLSALVVSYIFYKTVTGTENIIDSAVEATNSFWLNLLPVVGWVKMAVVGVFSANYIHIISGVGLTLLSIFVIVYAITKIRSDFYEDVLLATEVSHSAITAKKEGNITDARKNVRVGRIGINRGTGADVFFYKHLIENRRSGLFLIDKTSIIFIIISIVYAFFTSNVINQNSENILPIFIFSTYMQIFSTATGRWIRELKMPFVYMIPVNPFLKLIKISKENILKITTEAIILFISIGILLDISPINIAVCIVARIGFGILFMSGNILTERLLGSLNSKVIIMFLYIIIMMILALPGIIIAIFTSASISVLDPIIAGLLITFIWNILISAFVIFLCRDILNYAELNNR</sequence>
<evidence type="ECO:0000256" key="1">
    <source>
        <dbReference type="SAM" id="Phobius"/>
    </source>
</evidence>
<feature type="transmembrane region" description="Helical" evidence="1">
    <location>
        <begin position="404"/>
        <end position="422"/>
    </location>
</feature>
<feature type="transmembrane region" description="Helical" evidence="1">
    <location>
        <begin position="237"/>
        <end position="258"/>
    </location>
</feature>
<gene>
    <name evidence="2" type="ORF">J2Z76_002373</name>
</gene>
<reference evidence="2 3" key="1">
    <citation type="submission" date="2021-03" db="EMBL/GenBank/DDBJ databases">
        <title>Genomic Encyclopedia of Type Strains, Phase IV (KMG-IV): sequencing the most valuable type-strain genomes for metagenomic binning, comparative biology and taxonomic classification.</title>
        <authorList>
            <person name="Goeker M."/>
        </authorList>
    </citation>
    <scope>NUCLEOTIDE SEQUENCE [LARGE SCALE GENOMIC DNA]</scope>
    <source>
        <strain evidence="2 3">DSM 24004</strain>
    </source>
</reference>
<organism evidence="2 3">
    <name type="scientific">Sedimentibacter acidaminivorans</name>
    <dbReference type="NCBI Taxonomy" id="913099"/>
    <lineage>
        <taxon>Bacteria</taxon>
        <taxon>Bacillati</taxon>
        <taxon>Bacillota</taxon>
        <taxon>Tissierellia</taxon>
        <taxon>Sedimentibacter</taxon>
    </lineage>
</organism>
<proteinExistence type="predicted"/>
<feature type="transmembrane region" description="Helical" evidence="1">
    <location>
        <begin position="495"/>
        <end position="517"/>
    </location>
</feature>
<feature type="transmembrane region" description="Helical" evidence="1">
    <location>
        <begin position="356"/>
        <end position="377"/>
    </location>
</feature>
<dbReference type="Proteomes" id="UP001519342">
    <property type="component" value="Unassembled WGS sequence"/>
</dbReference>
<dbReference type="InterPro" id="IPR031584">
    <property type="entry name" value="Put_ABC_export"/>
</dbReference>